<keyword evidence="3" id="KW-0862">Zinc</keyword>
<dbReference type="PROSITE" id="PS51501">
    <property type="entry name" value="ZF_DNL"/>
    <property type="match status" value="1"/>
</dbReference>
<dbReference type="InterPro" id="IPR024158">
    <property type="entry name" value="Mt_import_TIM15"/>
</dbReference>
<dbReference type="CTD" id="6751031"/>
<dbReference type="Proteomes" id="UP000009022">
    <property type="component" value="Unassembled WGS sequence"/>
</dbReference>
<keyword evidence="7" id="KW-1185">Reference proteome</keyword>
<dbReference type="PANTHER" id="PTHR20922">
    <property type="entry name" value="DNL-TYPE ZINC FINGER PROTEIN"/>
    <property type="match status" value="1"/>
</dbReference>
<evidence type="ECO:0000256" key="2">
    <source>
        <dbReference type="ARBA" id="ARBA00022771"/>
    </source>
</evidence>
<dbReference type="STRING" id="10228.B3RN94"/>
<dbReference type="InterPro" id="IPR007853">
    <property type="entry name" value="Znf_DNL-typ"/>
</dbReference>
<dbReference type="PANTHER" id="PTHR20922:SF13">
    <property type="entry name" value="DNL-TYPE ZINC FINGER PROTEIN"/>
    <property type="match status" value="1"/>
</dbReference>
<keyword evidence="2 4" id="KW-0863">Zinc-finger</keyword>
<dbReference type="PhylomeDB" id="B3RN94"/>
<gene>
    <name evidence="6" type="ORF">TRIADDRAFT_17997</name>
</gene>
<reference evidence="6 7" key="1">
    <citation type="journal article" date="2008" name="Nature">
        <title>The Trichoplax genome and the nature of placozoans.</title>
        <authorList>
            <person name="Srivastava M."/>
            <person name="Begovic E."/>
            <person name="Chapman J."/>
            <person name="Putnam N.H."/>
            <person name="Hellsten U."/>
            <person name="Kawashima T."/>
            <person name="Kuo A."/>
            <person name="Mitros T."/>
            <person name="Salamov A."/>
            <person name="Carpenter M.L."/>
            <person name="Signorovitch A.Y."/>
            <person name="Moreno M.A."/>
            <person name="Kamm K."/>
            <person name="Grimwood J."/>
            <person name="Schmutz J."/>
            <person name="Shapiro H."/>
            <person name="Grigoriev I.V."/>
            <person name="Buss L.W."/>
            <person name="Schierwater B."/>
            <person name="Dellaporta S.L."/>
            <person name="Rokhsar D.S."/>
        </authorList>
    </citation>
    <scope>NUCLEOTIDE SEQUENCE [LARGE SCALE GENOMIC DNA]</scope>
    <source>
        <strain evidence="6 7">Grell-BS-1999</strain>
    </source>
</reference>
<accession>B3RN94</accession>
<sequence>ISLTFTCKVCDSRSTKVFSRQAYENGVVIVRCENCQNLHLISDNKGWFYD</sequence>
<dbReference type="OMA" id="VRCENCQ"/>
<evidence type="ECO:0000256" key="3">
    <source>
        <dbReference type="ARBA" id="ARBA00022833"/>
    </source>
</evidence>
<feature type="non-terminal residue" evidence="6">
    <location>
        <position position="50"/>
    </location>
</feature>
<dbReference type="Pfam" id="PF05180">
    <property type="entry name" value="zf-DNL"/>
    <property type="match status" value="1"/>
</dbReference>
<evidence type="ECO:0000256" key="1">
    <source>
        <dbReference type="ARBA" id="ARBA00022723"/>
    </source>
</evidence>
<keyword evidence="1" id="KW-0479">Metal-binding</keyword>
<evidence type="ECO:0000256" key="4">
    <source>
        <dbReference type="PROSITE-ProRule" id="PRU00834"/>
    </source>
</evidence>
<dbReference type="InParanoid" id="B3RN94"/>
<name>B3RN94_TRIAD</name>
<dbReference type="GO" id="GO:0008270">
    <property type="term" value="F:zinc ion binding"/>
    <property type="evidence" value="ECO:0007669"/>
    <property type="project" value="UniProtKB-KW"/>
</dbReference>
<dbReference type="OrthoDB" id="512667at2759"/>
<evidence type="ECO:0000313" key="6">
    <source>
        <dbReference type="EMBL" id="EDV27982.1"/>
    </source>
</evidence>
<feature type="non-terminal residue" evidence="6">
    <location>
        <position position="1"/>
    </location>
</feature>
<organism evidence="6 7">
    <name type="scientific">Trichoplax adhaerens</name>
    <name type="common">Trichoplax reptans</name>
    <dbReference type="NCBI Taxonomy" id="10228"/>
    <lineage>
        <taxon>Eukaryota</taxon>
        <taxon>Metazoa</taxon>
        <taxon>Placozoa</taxon>
        <taxon>Uniplacotomia</taxon>
        <taxon>Trichoplacea</taxon>
        <taxon>Trichoplacidae</taxon>
        <taxon>Trichoplax</taxon>
    </lineage>
</organism>
<dbReference type="RefSeq" id="XP_002109816.1">
    <property type="nucleotide sequence ID" value="XM_002109780.1"/>
</dbReference>
<proteinExistence type="predicted"/>
<evidence type="ECO:0000313" key="7">
    <source>
        <dbReference type="Proteomes" id="UP000009022"/>
    </source>
</evidence>
<feature type="domain" description="DNL-type" evidence="5">
    <location>
        <begin position="1"/>
        <end position="50"/>
    </location>
</feature>
<evidence type="ECO:0000259" key="5">
    <source>
        <dbReference type="PROSITE" id="PS51501"/>
    </source>
</evidence>
<dbReference type="GeneID" id="6751031"/>
<dbReference type="EMBL" id="DS985242">
    <property type="protein sequence ID" value="EDV27982.1"/>
    <property type="molecule type" value="Genomic_DNA"/>
</dbReference>
<dbReference type="AlphaFoldDB" id="B3RN94"/>
<dbReference type="KEGG" id="tad:TRIADDRAFT_17997"/>
<dbReference type="HOGENOM" id="CLU_093902_7_0_1"/>
<dbReference type="eggNOG" id="KOG3277">
    <property type="taxonomic scope" value="Eukaryota"/>
</dbReference>
<protein>
    <recommendedName>
        <fullName evidence="5">DNL-type domain-containing protein</fullName>
    </recommendedName>
</protein>